<evidence type="ECO:0000313" key="7">
    <source>
        <dbReference type="Proteomes" id="UP000240481"/>
    </source>
</evidence>
<name>A0A0J8VGL3_9GAMM</name>
<dbReference type="PANTHER" id="PTHR34501">
    <property type="entry name" value="PROTEIN YDDL-RELATED"/>
    <property type="match status" value="1"/>
</dbReference>
<dbReference type="GO" id="GO:0009279">
    <property type="term" value="C:cell outer membrane"/>
    <property type="evidence" value="ECO:0007669"/>
    <property type="project" value="UniProtKB-SubCell"/>
</dbReference>
<dbReference type="Pfam" id="PF13609">
    <property type="entry name" value="Porin_4"/>
    <property type="match status" value="1"/>
</dbReference>
<proteinExistence type="predicted"/>
<feature type="signal peptide" evidence="4">
    <location>
        <begin position="1"/>
        <end position="20"/>
    </location>
</feature>
<dbReference type="SUPFAM" id="SSF56935">
    <property type="entry name" value="Porins"/>
    <property type="match status" value="1"/>
</dbReference>
<evidence type="ECO:0000256" key="4">
    <source>
        <dbReference type="SAM" id="SignalP"/>
    </source>
</evidence>
<comment type="subcellular location">
    <subcellularLocation>
        <location evidence="1">Cell outer membrane</location>
        <topology evidence="1">Multi-pass membrane protein</topology>
    </subcellularLocation>
</comment>
<keyword evidence="3" id="KW-0472">Membrane</keyword>
<evidence type="ECO:0000256" key="3">
    <source>
        <dbReference type="ARBA" id="ARBA00023136"/>
    </source>
</evidence>
<keyword evidence="7" id="KW-1185">Reference proteome</keyword>
<comment type="caution">
    <text evidence="6">The sequence shown here is derived from an EMBL/GenBank/DDBJ whole genome shotgun (WGS) entry which is preliminary data.</text>
</comment>
<reference evidence="6 7" key="1">
    <citation type="submission" date="2018-01" db="EMBL/GenBank/DDBJ databases">
        <title>Whole genome sequencing of Histamine producing bacteria.</title>
        <authorList>
            <person name="Butler K."/>
        </authorList>
    </citation>
    <scope>NUCLEOTIDE SEQUENCE [LARGE SCALE GENOMIC DNA]</scope>
    <source>
        <strain evidence="6 7">DSM 24669</strain>
    </source>
</reference>
<dbReference type="CDD" id="cd00342">
    <property type="entry name" value="gram_neg_porins"/>
    <property type="match status" value="1"/>
</dbReference>
<evidence type="ECO:0000256" key="2">
    <source>
        <dbReference type="ARBA" id="ARBA00022729"/>
    </source>
</evidence>
<dbReference type="OrthoDB" id="784582at2"/>
<dbReference type="InterPro" id="IPR050298">
    <property type="entry name" value="Gram-neg_bact_OMP"/>
</dbReference>
<sequence>MNKSFIALAVASVVAFPASAVEVYRDGDTSFSVGGRLAVRAEHTKSVGSEDSTTKLVNSSSRINFGFTHGLVNDWIVGAKAEWGYNPVANGSQDFGNRLGNIYFASDNAGTITVGKQWSVYYDVTGWTDVFWVYGGSASGTYDGRDEGGAAGGDGGVSGTGRADEALTYRNQFGPVKVGVQYQFENGSNDGSREYGLQGSVIYDIEQVGVSLGATYGQTKYKAEEDDKVWSLAALYDNNNIYAAAQYGQYENHINFNGTGDAVDKAKGYELIGAYTIQDMYQVYGGYNSVTDDNSDAELSYGLIGAAWVPANIVIALELKLGTKSKNTIGDDVGADQYALLARYNF</sequence>
<evidence type="ECO:0000313" key="6">
    <source>
        <dbReference type="EMBL" id="PSW27104.1"/>
    </source>
</evidence>
<gene>
    <name evidence="6" type="ORF">C9I94_03780</name>
</gene>
<dbReference type="Proteomes" id="UP000240481">
    <property type="component" value="Unassembled WGS sequence"/>
</dbReference>
<organism evidence="6 7">
    <name type="scientific">Photobacterium swingsii</name>
    <dbReference type="NCBI Taxonomy" id="680026"/>
    <lineage>
        <taxon>Bacteria</taxon>
        <taxon>Pseudomonadati</taxon>
        <taxon>Pseudomonadota</taxon>
        <taxon>Gammaproteobacteria</taxon>
        <taxon>Vibrionales</taxon>
        <taxon>Vibrionaceae</taxon>
        <taxon>Photobacterium</taxon>
    </lineage>
</organism>
<dbReference type="RefSeq" id="WP_048897223.1">
    <property type="nucleotide sequence ID" value="NZ_AP024852.1"/>
</dbReference>
<dbReference type="Gene3D" id="2.40.160.10">
    <property type="entry name" value="Porin"/>
    <property type="match status" value="1"/>
</dbReference>
<keyword evidence="2 4" id="KW-0732">Signal</keyword>
<dbReference type="GO" id="GO:0015288">
    <property type="term" value="F:porin activity"/>
    <property type="evidence" value="ECO:0007669"/>
    <property type="project" value="InterPro"/>
</dbReference>
<dbReference type="EMBL" id="PYLZ01000001">
    <property type="protein sequence ID" value="PSW27104.1"/>
    <property type="molecule type" value="Genomic_DNA"/>
</dbReference>
<dbReference type="InterPro" id="IPR033900">
    <property type="entry name" value="Gram_neg_porin_domain"/>
</dbReference>
<feature type="domain" description="Porin" evidence="5">
    <location>
        <begin position="7"/>
        <end position="298"/>
    </location>
</feature>
<dbReference type="PANTHER" id="PTHR34501:SF2">
    <property type="entry name" value="OUTER MEMBRANE PORIN F-RELATED"/>
    <property type="match status" value="1"/>
</dbReference>
<feature type="chain" id="PRO_5030009199" evidence="4">
    <location>
        <begin position="21"/>
        <end position="346"/>
    </location>
</feature>
<protein>
    <submittedName>
        <fullName evidence="6">Porin</fullName>
    </submittedName>
</protein>
<accession>A0A0J8VGL3</accession>
<dbReference type="InterPro" id="IPR023614">
    <property type="entry name" value="Porin_dom_sf"/>
</dbReference>
<dbReference type="AlphaFoldDB" id="A0A0J8VGL3"/>
<dbReference type="STRING" id="680026.AB733_01885"/>
<evidence type="ECO:0000256" key="1">
    <source>
        <dbReference type="ARBA" id="ARBA00004571"/>
    </source>
</evidence>
<evidence type="ECO:0000259" key="5">
    <source>
        <dbReference type="Pfam" id="PF13609"/>
    </source>
</evidence>